<accession>A0AAE9EIZ1</accession>
<evidence type="ECO:0000313" key="1">
    <source>
        <dbReference type="EMBL" id="UMM21822.1"/>
    </source>
</evidence>
<organism evidence="1 2">
    <name type="scientific">Caenorhabditis briggsae</name>
    <dbReference type="NCBI Taxonomy" id="6238"/>
    <lineage>
        <taxon>Eukaryota</taxon>
        <taxon>Metazoa</taxon>
        <taxon>Ecdysozoa</taxon>
        <taxon>Nematoda</taxon>
        <taxon>Chromadorea</taxon>
        <taxon>Rhabditida</taxon>
        <taxon>Rhabditina</taxon>
        <taxon>Rhabditomorpha</taxon>
        <taxon>Rhabditoidea</taxon>
        <taxon>Rhabditidae</taxon>
        <taxon>Peloderinae</taxon>
        <taxon>Caenorhabditis</taxon>
    </lineage>
</organism>
<proteinExistence type="predicted"/>
<protein>
    <submittedName>
        <fullName evidence="1">Uncharacterized protein</fullName>
    </submittedName>
</protein>
<gene>
    <name evidence="1" type="ORF">L5515_003336</name>
</gene>
<dbReference type="Proteomes" id="UP000829354">
    <property type="component" value="Chromosome III"/>
</dbReference>
<evidence type="ECO:0000313" key="2">
    <source>
        <dbReference type="Proteomes" id="UP000829354"/>
    </source>
</evidence>
<name>A0AAE9EIZ1_CAEBR</name>
<sequence length="136" mass="14958">MRGLGWCRSAGTTPRLFLCVSRGSILSSGLSLWLIVFPSDVLHHSGLLQNISEVCISESANPIQLSITVLNHSGLSPTSAPNNDPIYDASKTCDSDAIYYVYPKDCSLNCNVIYAVEVWEIQSLCTARWSSEHQKH</sequence>
<dbReference type="AlphaFoldDB" id="A0AAE9EIZ1"/>
<reference evidence="1 2" key="1">
    <citation type="submission" date="2022-04" db="EMBL/GenBank/DDBJ databases">
        <title>Chromosome-level reference genomes for two strains of Caenorhabditis briggsae: an improved platform for comparative genomics.</title>
        <authorList>
            <person name="Stevens L."/>
            <person name="Andersen E."/>
        </authorList>
    </citation>
    <scope>NUCLEOTIDE SEQUENCE [LARGE SCALE GENOMIC DNA]</scope>
    <source>
        <strain evidence="1">VX34</strain>
        <tissue evidence="1">Whole-organism</tissue>
    </source>
</reference>
<dbReference type="EMBL" id="CP092622">
    <property type="protein sequence ID" value="UMM21822.1"/>
    <property type="molecule type" value="Genomic_DNA"/>
</dbReference>
<keyword evidence="2" id="KW-1185">Reference proteome</keyword>